<name>A0A4X1SYQ2_PIG</name>
<accession>A0A4X1SYQ2</accession>
<dbReference type="AlphaFoldDB" id="A0A4X1SYQ2"/>
<organism evidence="1 2">
    <name type="scientific">Sus scrofa</name>
    <name type="common">Pig</name>
    <dbReference type="NCBI Taxonomy" id="9823"/>
    <lineage>
        <taxon>Eukaryota</taxon>
        <taxon>Metazoa</taxon>
        <taxon>Chordata</taxon>
        <taxon>Craniata</taxon>
        <taxon>Vertebrata</taxon>
        <taxon>Euteleostomi</taxon>
        <taxon>Mammalia</taxon>
        <taxon>Eutheria</taxon>
        <taxon>Laurasiatheria</taxon>
        <taxon>Artiodactyla</taxon>
        <taxon>Suina</taxon>
        <taxon>Suidae</taxon>
        <taxon>Sus</taxon>
    </lineage>
</organism>
<reference evidence="1 2" key="1">
    <citation type="submission" date="2017-08" db="EMBL/GenBank/DDBJ databases">
        <title>USMARCv1.0.</title>
        <authorList>
            <person name="Hannum G.I."/>
            <person name="Koren S."/>
            <person name="Schroeder S.G."/>
            <person name="Chin S.C."/>
            <person name="Nonneman D.J."/>
            <person name="Becker S.A."/>
            <person name="Rosen B.D."/>
            <person name="Bickhart D.M."/>
            <person name="Putnam N.H."/>
            <person name="Green R.E."/>
            <person name="Tuggle C.K."/>
            <person name="Liu H."/>
            <person name="Rohrer G.A."/>
            <person name="Warr A."/>
            <person name="Hall R."/>
            <person name="Kim K."/>
            <person name="Hume D.A."/>
            <person name="Talbot R."/>
            <person name="Chow W."/>
            <person name="Howe K."/>
            <person name="Schwartz A.S."/>
            <person name="Watson M."/>
            <person name="Archibald A.L."/>
            <person name="Phillippy A.M."/>
            <person name="Smith T.P.L."/>
        </authorList>
    </citation>
    <scope>NUCLEOTIDE SEQUENCE [LARGE SCALE GENOMIC DNA]</scope>
</reference>
<dbReference type="Proteomes" id="UP000314985">
    <property type="component" value="Chromosome 8"/>
</dbReference>
<protein>
    <submittedName>
        <fullName evidence="1">Uncharacterized protein</fullName>
    </submittedName>
</protein>
<dbReference type="Ensembl" id="ENSSSCT00070009794.1">
    <property type="protein sequence ID" value="ENSSSCP00070008046.1"/>
    <property type="gene ID" value="ENSSSCG00070005165.1"/>
</dbReference>
<evidence type="ECO:0000313" key="2">
    <source>
        <dbReference type="Proteomes" id="UP000314985"/>
    </source>
</evidence>
<reference evidence="1" key="2">
    <citation type="submission" date="2025-08" db="UniProtKB">
        <authorList>
            <consortium name="Ensembl"/>
        </authorList>
    </citation>
    <scope>IDENTIFICATION</scope>
</reference>
<proteinExistence type="predicted"/>
<evidence type="ECO:0000313" key="1">
    <source>
        <dbReference type="Ensembl" id="ENSSSCP00070008046.1"/>
    </source>
</evidence>
<sequence length="101" mass="11567">MWRFPGSAAGLHHSTATQDLSRVCDLHPGSRQCRIPHPLSKARDQTCMLMDTSWVRFHRATTGTPGLFFKKREIILYELHWTSLIYSGFTPVKLLNAREQG</sequence>